<evidence type="ECO:0000313" key="4">
    <source>
        <dbReference type="Proteomes" id="UP000534286"/>
    </source>
</evidence>
<gene>
    <name evidence="3" type="ORF">FHR32_005376</name>
</gene>
<proteinExistence type="predicted"/>
<dbReference type="SUPFAM" id="SSF53335">
    <property type="entry name" value="S-adenosyl-L-methionine-dependent methyltransferases"/>
    <property type="match status" value="1"/>
</dbReference>
<keyword evidence="3" id="KW-0808">Transferase</keyword>
<keyword evidence="4" id="KW-1185">Reference proteome</keyword>
<evidence type="ECO:0000259" key="2">
    <source>
        <dbReference type="Pfam" id="PF21320"/>
    </source>
</evidence>
<feature type="domain" description="S-adenosylmethionine-dependent methyltransferase Rv2258c-like winged HTH" evidence="2">
    <location>
        <begin position="25"/>
        <end position="96"/>
    </location>
</feature>
<evidence type="ECO:0000259" key="1">
    <source>
        <dbReference type="Pfam" id="PF13847"/>
    </source>
</evidence>
<dbReference type="Pfam" id="PF13847">
    <property type="entry name" value="Methyltransf_31"/>
    <property type="match status" value="1"/>
</dbReference>
<keyword evidence="3" id="KW-0489">Methyltransferase</keyword>
<dbReference type="RefSeq" id="WP_184757145.1">
    <property type="nucleotide sequence ID" value="NZ_BAABEK010000004.1"/>
</dbReference>
<organism evidence="3 4">
    <name type="scientific">Streptosporangium album</name>
    <dbReference type="NCBI Taxonomy" id="47479"/>
    <lineage>
        <taxon>Bacteria</taxon>
        <taxon>Bacillati</taxon>
        <taxon>Actinomycetota</taxon>
        <taxon>Actinomycetes</taxon>
        <taxon>Streptosporangiales</taxon>
        <taxon>Streptosporangiaceae</taxon>
        <taxon>Streptosporangium</taxon>
    </lineage>
</organism>
<dbReference type="InterPro" id="IPR036388">
    <property type="entry name" value="WH-like_DNA-bd_sf"/>
</dbReference>
<protein>
    <submittedName>
        <fullName evidence="3">SAM-dependent methyltransferase</fullName>
    </submittedName>
</protein>
<dbReference type="CDD" id="cd02440">
    <property type="entry name" value="AdoMet_MTases"/>
    <property type="match status" value="1"/>
</dbReference>
<dbReference type="PANTHER" id="PTHR45128">
    <property type="entry name" value="METHYLTRANSFERASE TYPE 11"/>
    <property type="match status" value="1"/>
</dbReference>
<evidence type="ECO:0000313" key="3">
    <source>
        <dbReference type="EMBL" id="MBB4940999.1"/>
    </source>
</evidence>
<dbReference type="InterPro" id="IPR053173">
    <property type="entry name" value="SAM-binding_MTase"/>
</dbReference>
<dbReference type="PANTHER" id="PTHR45128:SF2">
    <property type="entry name" value="METHYLTRANSFERASE DOMAIN-CONTAINING PROTEIN"/>
    <property type="match status" value="1"/>
</dbReference>
<dbReference type="InterPro" id="IPR029063">
    <property type="entry name" value="SAM-dependent_MTases_sf"/>
</dbReference>
<dbReference type="GO" id="GO:0008168">
    <property type="term" value="F:methyltransferase activity"/>
    <property type="evidence" value="ECO:0007669"/>
    <property type="project" value="UniProtKB-KW"/>
</dbReference>
<accession>A0A7W7RZA5</accession>
<dbReference type="Gene3D" id="3.40.50.150">
    <property type="entry name" value="Vaccinia Virus protein VP39"/>
    <property type="match status" value="1"/>
</dbReference>
<dbReference type="SUPFAM" id="SSF46785">
    <property type="entry name" value="Winged helix' DNA-binding domain"/>
    <property type="match status" value="1"/>
</dbReference>
<dbReference type="Pfam" id="PF21320">
    <property type="entry name" value="WHD_Rv2258c"/>
    <property type="match status" value="1"/>
</dbReference>
<dbReference type="InterPro" id="IPR036390">
    <property type="entry name" value="WH_DNA-bd_sf"/>
</dbReference>
<reference evidence="3 4" key="1">
    <citation type="submission" date="2020-08" db="EMBL/GenBank/DDBJ databases">
        <title>Sequencing the genomes of 1000 actinobacteria strains.</title>
        <authorList>
            <person name="Klenk H.-P."/>
        </authorList>
    </citation>
    <scope>NUCLEOTIDE SEQUENCE [LARGE SCALE GENOMIC DNA]</scope>
    <source>
        <strain evidence="3 4">DSM 43023</strain>
    </source>
</reference>
<name>A0A7W7RZA5_9ACTN</name>
<dbReference type="AlphaFoldDB" id="A0A7W7RZA5"/>
<dbReference type="InterPro" id="IPR048711">
    <property type="entry name" value="WHD_Rv2258c"/>
</dbReference>
<dbReference type="InterPro" id="IPR025714">
    <property type="entry name" value="Methyltranfer_dom"/>
</dbReference>
<dbReference type="Proteomes" id="UP000534286">
    <property type="component" value="Unassembled WGS sequence"/>
</dbReference>
<dbReference type="EMBL" id="JACHJU010000002">
    <property type="protein sequence ID" value="MBB4940999.1"/>
    <property type="molecule type" value="Genomic_DNA"/>
</dbReference>
<dbReference type="Gene3D" id="1.10.10.10">
    <property type="entry name" value="Winged helix-like DNA-binding domain superfamily/Winged helix DNA-binding domain"/>
    <property type="match status" value="1"/>
</dbReference>
<feature type="domain" description="Methyltransferase" evidence="1">
    <location>
        <begin position="175"/>
        <end position="290"/>
    </location>
</feature>
<comment type="caution">
    <text evidence="3">The sequence shown here is derived from an EMBL/GenBank/DDBJ whole genome shotgun (WGS) entry which is preliminary data.</text>
</comment>
<sequence length="355" mass="37279">MDGSRLQELVDRVVLDMGAAFGAATVVLGDRLGLWKAMAGAGPLGAGELARRTGTRERLVTEWLAAQAAAGYVSYSPEGGVDESGTYTLTEEQATVFADGSSPVFMTGLAELISSVYRDEAKLVDAYRGGKALAWGDHDPALFNGTERFFRPGYAANLPGDWIPALDGVRDRLVAGARVADVGCGHGASTLVLAQAYPAARLTGIDSHGPSIARARELAVQAGVTDRVTFETACADDYPGTGYDLVCLFDCLHDMGDPVGALRHVHTTLAPDGTVLLVEPFAHGRLPDDLTPVGRLFFNASATICVPGALSQGATGALGAQAGRERLFDVAREAGFTRMRQATATPFNLVLELKP</sequence>
<dbReference type="GO" id="GO:0032259">
    <property type="term" value="P:methylation"/>
    <property type="evidence" value="ECO:0007669"/>
    <property type="project" value="UniProtKB-KW"/>
</dbReference>